<feature type="region of interest" description="Disordered" evidence="1">
    <location>
        <begin position="1"/>
        <end position="188"/>
    </location>
</feature>
<name>A0AAV7TJS2_PLEWA</name>
<organism evidence="2 3">
    <name type="scientific">Pleurodeles waltl</name>
    <name type="common">Iberian ribbed newt</name>
    <dbReference type="NCBI Taxonomy" id="8319"/>
    <lineage>
        <taxon>Eukaryota</taxon>
        <taxon>Metazoa</taxon>
        <taxon>Chordata</taxon>
        <taxon>Craniata</taxon>
        <taxon>Vertebrata</taxon>
        <taxon>Euteleostomi</taxon>
        <taxon>Amphibia</taxon>
        <taxon>Batrachia</taxon>
        <taxon>Caudata</taxon>
        <taxon>Salamandroidea</taxon>
        <taxon>Salamandridae</taxon>
        <taxon>Pleurodelinae</taxon>
        <taxon>Pleurodeles</taxon>
    </lineage>
</organism>
<comment type="caution">
    <text evidence="2">The sequence shown here is derived from an EMBL/GenBank/DDBJ whole genome shotgun (WGS) entry which is preliminary data.</text>
</comment>
<protein>
    <submittedName>
        <fullName evidence="2">Uncharacterized protein</fullName>
    </submittedName>
</protein>
<dbReference type="AlphaFoldDB" id="A0AAV7TJS2"/>
<accession>A0AAV7TJS2</accession>
<dbReference type="Proteomes" id="UP001066276">
    <property type="component" value="Chromosome 3_2"/>
</dbReference>
<evidence type="ECO:0000313" key="2">
    <source>
        <dbReference type="EMBL" id="KAJ1176526.1"/>
    </source>
</evidence>
<reference evidence="2" key="1">
    <citation type="journal article" date="2022" name="bioRxiv">
        <title>Sequencing and chromosome-scale assembly of the giantPleurodeles waltlgenome.</title>
        <authorList>
            <person name="Brown T."/>
            <person name="Elewa A."/>
            <person name="Iarovenko S."/>
            <person name="Subramanian E."/>
            <person name="Araus A.J."/>
            <person name="Petzold A."/>
            <person name="Susuki M."/>
            <person name="Suzuki K.-i.T."/>
            <person name="Hayashi T."/>
            <person name="Toyoda A."/>
            <person name="Oliveira C."/>
            <person name="Osipova E."/>
            <person name="Leigh N.D."/>
            <person name="Simon A."/>
            <person name="Yun M.H."/>
        </authorList>
    </citation>
    <scope>NUCLEOTIDE SEQUENCE</scope>
    <source>
        <strain evidence="2">20211129_DDA</strain>
        <tissue evidence="2">Liver</tissue>
    </source>
</reference>
<sequence length="188" mass="20278">MPARRSPDGALVPPENRCPASGFPISRVQMPNPMPKCRCDQGVKHALCGPKRGKSEPPPRRDLIRVAERGAAPVDPTDLGAQGPSRGSPERPPRALRDEAQLRREPRRPRSPSAAVVLHVAQRRRSESSSAAIATPPQVKGRVQVLRRSAIPGARVPWTPRQLLAPRGSPPEPRARSPGSEPVHGPGQ</sequence>
<evidence type="ECO:0000313" key="3">
    <source>
        <dbReference type="Proteomes" id="UP001066276"/>
    </source>
</evidence>
<proteinExistence type="predicted"/>
<keyword evidence="3" id="KW-1185">Reference proteome</keyword>
<feature type="compositionally biased region" description="Basic and acidic residues" evidence="1">
    <location>
        <begin position="88"/>
        <end position="104"/>
    </location>
</feature>
<evidence type="ECO:0000256" key="1">
    <source>
        <dbReference type="SAM" id="MobiDB-lite"/>
    </source>
</evidence>
<dbReference type="EMBL" id="JANPWB010000006">
    <property type="protein sequence ID" value="KAJ1176526.1"/>
    <property type="molecule type" value="Genomic_DNA"/>
</dbReference>
<gene>
    <name evidence="2" type="ORF">NDU88_001804</name>
</gene>
<feature type="compositionally biased region" description="Basic and acidic residues" evidence="1">
    <location>
        <begin position="53"/>
        <end position="68"/>
    </location>
</feature>